<feature type="coiled-coil region" evidence="6">
    <location>
        <begin position="67"/>
        <end position="94"/>
    </location>
</feature>
<feature type="region of interest" description="Disordered" evidence="7">
    <location>
        <begin position="266"/>
        <end position="286"/>
    </location>
</feature>
<evidence type="ECO:0000313" key="10">
    <source>
        <dbReference type="Proteomes" id="UP001177744"/>
    </source>
</evidence>
<dbReference type="GO" id="GO:0045746">
    <property type="term" value="P:negative regulation of Notch signaling pathway"/>
    <property type="evidence" value="ECO:0007669"/>
    <property type="project" value="InterPro"/>
</dbReference>
<dbReference type="AlphaFoldDB" id="A0AA40HWL6"/>
<feature type="domain" description="BEN" evidence="8">
    <location>
        <begin position="173"/>
        <end position="269"/>
    </location>
</feature>
<dbReference type="PANTHER" id="PTHR35346:SF1">
    <property type="entry name" value="BEN DOMAIN-CONTAINING PROTEIN 6"/>
    <property type="match status" value="1"/>
</dbReference>
<proteinExistence type="predicted"/>
<evidence type="ECO:0000256" key="5">
    <source>
        <dbReference type="ARBA" id="ARBA00023242"/>
    </source>
</evidence>
<evidence type="ECO:0000259" key="8">
    <source>
        <dbReference type="PROSITE" id="PS51457"/>
    </source>
</evidence>
<feature type="region of interest" description="Disordered" evidence="7">
    <location>
        <begin position="143"/>
        <end position="171"/>
    </location>
</feature>
<dbReference type="Gene3D" id="1.10.10.2590">
    <property type="entry name" value="BEN domain"/>
    <property type="match status" value="1"/>
</dbReference>
<evidence type="ECO:0000256" key="7">
    <source>
        <dbReference type="SAM" id="MobiDB-lite"/>
    </source>
</evidence>
<name>A0AA40HWL6_CNENI</name>
<evidence type="ECO:0000256" key="2">
    <source>
        <dbReference type="ARBA" id="ARBA00022491"/>
    </source>
</evidence>
<feature type="region of interest" description="Disordered" evidence="7">
    <location>
        <begin position="1"/>
        <end position="65"/>
    </location>
</feature>
<organism evidence="9 10">
    <name type="scientific">Cnephaeus nilssonii</name>
    <name type="common">Northern bat</name>
    <name type="synonym">Eptesicus nilssonii</name>
    <dbReference type="NCBI Taxonomy" id="3371016"/>
    <lineage>
        <taxon>Eukaryota</taxon>
        <taxon>Metazoa</taxon>
        <taxon>Chordata</taxon>
        <taxon>Craniata</taxon>
        <taxon>Vertebrata</taxon>
        <taxon>Euteleostomi</taxon>
        <taxon>Mammalia</taxon>
        <taxon>Eutheria</taxon>
        <taxon>Laurasiatheria</taxon>
        <taxon>Chiroptera</taxon>
        <taxon>Yangochiroptera</taxon>
        <taxon>Vespertilionidae</taxon>
        <taxon>Cnephaeus</taxon>
    </lineage>
</organism>
<keyword evidence="5" id="KW-0539">Nucleus</keyword>
<evidence type="ECO:0000313" key="9">
    <source>
        <dbReference type="EMBL" id="KAK1338285.1"/>
    </source>
</evidence>
<comment type="subcellular location">
    <subcellularLocation>
        <location evidence="1">Nucleus</location>
    </subcellularLocation>
</comment>
<keyword evidence="2" id="KW-0678">Repressor</keyword>
<gene>
    <name evidence="9" type="ORF">QTO34_001400</name>
</gene>
<dbReference type="GO" id="GO:0045666">
    <property type="term" value="P:positive regulation of neuron differentiation"/>
    <property type="evidence" value="ECO:0007669"/>
    <property type="project" value="InterPro"/>
</dbReference>
<keyword evidence="4" id="KW-0804">Transcription</keyword>
<protein>
    <recommendedName>
        <fullName evidence="8">BEN domain-containing protein</fullName>
    </recommendedName>
</protein>
<keyword evidence="3" id="KW-0805">Transcription regulation</keyword>
<sequence>MQTTLQTDEVTNTQALRKGKRKRTETMDSENANSDMDKGQRDPFSGNAFLPGESSSEDDEPLEELSKEELCTKIKSLKQKLTNTRKENSRLRQSLVMLQVLPQAVTQFEELVGMAEAVLKGRGTMFTSASTLWRATNNSSPDSFASMCSNSNSNSNSSSPVSLRAEEEHHTDEKQFKIEKWQIARCNKSKPQKFINDLMQVLIHNEYMATHSLTGAKSSTSREKANYPAQNTNSYQEIKLSVQGTYPVTLHVMITELNGSFVNNEEKKTRVSSSPNREDFIGLDEK</sequence>
<feature type="compositionally biased region" description="Basic and acidic residues" evidence="7">
    <location>
        <begin position="276"/>
        <end position="286"/>
    </location>
</feature>
<dbReference type="GO" id="GO:0005634">
    <property type="term" value="C:nucleus"/>
    <property type="evidence" value="ECO:0007669"/>
    <property type="project" value="UniProtKB-SubCell"/>
</dbReference>
<evidence type="ECO:0000256" key="1">
    <source>
        <dbReference type="ARBA" id="ARBA00004123"/>
    </source>
</evidence>
<reference evidence="9" key="1">
    <citation type="submission" date="2023-06" db="EMBL/GenBank/DDBJ databases">
        <title>Reference genome for the Northern bat (Eptesicus nilssonii), a most northern bat species.</title>
        <authorList>
            <person name="Laine V.N."/>
            <person name="Pulliainen A.T."/>
            <person name="Lilley T.M."/>
        </authorList>
    </citation>
    <scope>NUCLEOTIDE SEQUENCE</scope>
    <source>
        <strain evidence="9">BLF_Eptnil</strain>
        <tissue evidence="9">Kidney</tissue>
    </source>
</reference>
<keyword evidence="10" id="KW-1185">Reference proteome</keyword>
<dbReference type="Proteomes" id="UP001177744">
    <property type="component" value="Unassembled WGS sequence"/>
</dbReference>
<evidence type="ECO:0000256" key="6">
    <source>
        <dbReference type="SAM" id="Coils"/>
    </source>
</evidence>
<dbReference type="PROSITE" id="PS51457">
    <property type="entry name" value="BEN"/>
    <property type="match status" value="1"/>
</dbReference>
<dbReference type="EMBL" id="JAULJE010000010">
    <property type="protein sequence ID" value="KAK1338285.1"/>
    <property type="molecule type" value="Genomic_DNA"/>
</dbReference>
<dbReference type="InterPro" id="IPR018379">
    <property type="entry name" value="BEN_domain"/>
</dbReference>
<feature type="compositionally biased region" description="Polar residues" evidence="7">
    <location>
        <begin position="1"/>
        <end position="15"/>
    </location>
</feature>
<evidence type="ECO:0000256" key="3">
    <source>
        <dbReference type="ARBA" id="ARBA00023015"/>
    </source>
</evidence>
<comment type="caution">
    <text evidence="9">The sequence shown here is derived from an EMBL/GenBank/DDBJ whole genome shotgun (WGS) entry which is preliminary data.</text>
</comment>
<dbReference type="GO" id="GO:0003714">
    <property type="term" value="F:transcription corepressor activity"/>
    <property type="evidence" value="ECO:0007669"/>
    <property type="project" value="InterPro"/>
</dbReference>
<evidence type="ECO:0000256" key="4">
    <source>
        <dbReference type="ARBA" id="ARBA00023163"/>
    </source>
</evidence>
<dbReference type="GO" id="GO:0003677">
    <property type="term" value="F:DNA binding"/>
    <property type="evidence" value="ECO:0007669"/>
    <property type="project" value="InterPro"/>
</dbReference>
<accession>A0AA40HWL6</accession>
<dbReference type="InterPro" id="IPR037496">
    <property type="entry name" value="BEND6-like"/>
</dbReference>
<dbReference type="PANTHER" id="PTHR35346">
    <property type="entry name" value="BEN DOMAIN-CONTAINING PROTEIN 6"/>
    <property type="match status" value="1"/>
</dbReference>
<feature type="compositionally biased region" description="Low complexity" evidence="7">
    <location>
        <begin position="149"/>
        <end position="159"/>
    </location>
</feature>
<keyword evidence="6" id="KW-0175">Coiled coil</keyword>